<dbReference type="AlphaFoldDB" id="A0A8J3ZMD4"/>
<reference evidence="2" key="1">
    <citation type="submission" date="2021-01" db="EMBL/GenBank/DDBJ databases">
        <title>Whole genome shotgun sequence of Virgisporangium ochraceum NBRC 16418.</title>
        <authorList>
            <person name="Komaki H."/>
            <person name="Tamura T."/>
        </authorList>
    </citation>
    <scope>NUCLEOTIDE SEQUENCE</scope>
    <source>
        <strain evidence="2">NBRC 16418</strain>
    </source>
</reference>
<organism evidence="2 3">
    <name type="scientific">Virgisporangium ochraceum</name>
    <dbReference type="NCBI Taxonomy" id="65505"/>
    <lineage>
        <taxon>Bacteria</taxon>
        <taxon>Bacillati</taxon>
        <taxon>Actinomycetota</taxon>
        <taxon>Actinomycetes</taxon>
        <taxon>Micromonosporales</taxon>
        <taxon>Micromonosporaceae</taxon>
        <taxon>Virgisporangium</taxon>
    </lineage>
</organism>
<sequence>MSIYPTLRYDDAKAAIRFLVDAFGFTEKSVMENDDGTIAHAELAWPGGGLVMLGQRRAEPSPFDTGRTVTYLALDDPDAHHARAVKAGAEIVQELVDQDYGSREYAASDPEGNVWSFGTYRP</sequence>
<dbReference type="InterPro" id="IPR029068">
    <property type="entry name" value="Glyas_Bleomycin-R_OHBP_Dase"/>
</dbReference>
<protein>
    <recommendedName>
        <fullName evidence="1">VOC domain-containing protein</fullName>
    </recommendedName>
</protein>
<dbReference type="PROSITE" id="PS51819">
    <property type="entry name" value="VOC"/>
    <property type="match status" value="1"/>
</dbReference>
<dbReference type="PANTHER" id="PTHR34109:SF1">
    <property type="entry name" value="VOC DOMAIN-CONTAINING PROTEIN"/>
    <property type="match status" value="1"/>
</dbReference>
<evidence type="ECO:0000313" key="2">
    <source>
        <dbReference type="EMBL" id="GIJ66494.1"/>
    </source>
</evidence>
<evidence type="ECO:0000259" key="1">
    <source>
        <dbReference type="PROSITE" id="PS51819"/>
    </source>
</evidence>
<dbReference type="SUPFAM" id="SSF54593">
    <property type="entry name" value="Glyoxalase/Bleomycin resistance protein/Dihydroxybiphenyl dioxygenase"/>
    <property type="match status" value="1"/>
</dbReference>
<comment type="caution">
    <text evidence="2">The sequence shown here is derived from an EMBL/GenBank/DDBJ whole genome shotgun (WGS) entry which is preliminary data.</text>
</comment>
<dbReference type="RefSeq" id="WP_203926465.1">
    <property type="nucleotide sequence ID" value="NZ_BOPH01000018.1"/>
</dbReference>
<dbReference type="EMBL" id="BOPH01000018">
    <property type="protein sequence ID" value="GIJ66494.1"/>
    <property type="molecule type" value="Genomic_DNA"/>
</dbReference>
<accession>A0A8J3ZMD4</accession>
<gene>
    <name evidence="2" type="ORF">Voc01_014110</name>
</gene>
<dbReference type="Pfam" id="PF00903">
    <property type="entry name" value="Glyoxalase"/>
    <property type="match status" value="1"/>
</dbReference>
<dbReference type="Gene3D" id="3.30.720.110">
    <property type="match status" value="1"/>
</dbReference>
<dbReference type="Proteomes" id="UP000635606">
    <property type="component" value="Unassembled WGS sequence"/>
</dbReference>
<dbReference type="InterPro" id="IPR004360">
    <property type="entry name" value="Glyas_Fos-R_dOase_dom"/>
</dbReference>
<evidence type="ECO:0000313" key="3">
    <source>
        <dbReference type="Proteomes" id="UP000635606"/>
    </source>
</evidence>
<feature type="domain" description="VOC" evidence="1">
    <location>
        <begin position="1"/>
        <end position="120"/>
    </location>
</feature>
<dbReference type="PANTHER" id="PTHR34109">
    <property type="entry name" value="BNAUNNG04460D PROTEIN-RELATED"/>
    <property type="match status" value="1"/>
</dbReference>
<dbReference type="InterPro" id="IPR037523">
    <property type="entry name" value="VOC_core"/>
</dbReference>
<keyword evidence="3" id="KW-1185">Reference proteome</keyword>
<proteinExistence type="predicted"/>
<dbReference type="Gene3D" id="3.30.720.120">
    <property type="match status" value="1"/>
</dbReference>
<name>A0A8J3ZMD4_9ACTN</name>